<evidence type="ECO:0000313" key="1">
    <source>
        <dbReference type="EMBL" id="BBO20298.1"/>
    </source>
</evidence>
<dbReference type="AlphaFoldDB" id="A0A809R0K6"/>
<name>A0A809R0K6_9PROT</name>
<accession>A0A809R0K6</accession>
<dbReference type="Proteomes" id="UP000662914">
    <property type="component" value="Chromosome"/>
</dbReference>
<sequence length="116" mass="12780">MTPRNDQTMFKPLFNKNILAVIVISSTCFPLPVIFADEGYPVAGLVPNARPKNAPIVRTFAPVAEWRKQALTGISEPYPSSLAFLDSQGSWYSPFDRPGMTGPYDLRGWHAKGGKP</sequence>
<organism evidence="1 2">
    <name type="scientific">Candidatus Desulfobacillus denitrificans</name>
    <dbReference type="NCBI Taxonomy" id="2608985"/>
    <lineage>
        <taxon>Bacteria</taxon>
        <taxon>Pseudomonadati</taxon>
        <taxon>Pseudomonadota</taxon>
        <taxon>Betaproteobacteria</taxon>
        <taxon>Candidatus Desulfobacillus</taxon>
    </lineage>
</organism>
<reference evidence="1" key="1">
    <citation type="journal article" name="DNA Res.">
        <title>The physiological potential of anammox bacteria as revealed by their core genome structure.</title>
        <authorList>
            <person name="Okubo T."/>
            <person name="Toyoda A."/>
            <person name="Fukuhara K."/>
            <person name="Uchiyama I."/>
            <person name="Harigaya Y."/>
            <person name="Kuroiwa M."/>
            <person name="Suzuki T."/>
            <person name="Murakami Y."/>
            <person name="Suwa Y."/>
            <person name="Takami H."/>
        </authorList>
    </citation>
    <scope>NUCLEOTIDE SEQUENCE</scope>
    <source>
        <strain evidence="1">317325-3</strain>
    </source>
</reference>
<gene>
    <name evidence="1" type="ORF">DSYM_09970</name>
</gene>
<proteinExistence type="predicted"/>
<protein>
    <submittedName>
        <fullName evidence="1">Uncharacterized protein</fullName>
    </submittedName>
</protein>
<evidence type="ECO:0000313" key="2">
    <source>
        <dbReference type="Proteomes" id="UP000662914"/>
    </source>
</evidence>
<dbReference type="KEGG" id="ddz:DSYM_09970"/>
<dbReference type="EMBL" id="AP021857">
    <property type="protein sequence ID" value="BBO20298.1"/>
    <property type="molecule type" value="Genomic_DNA"/>
</dbReference>